<keyword evidence="3" id="KW-1185">Reference proteome</keyword>
<dbReference type="AlphaFoldDB" id="A0AAW0V657"/>
<name>A0AAW0V657_SCYPA</name>
<proteinExistence type="predicted"/>
<reference evidence="2 3" key="1">
    <citation type="submission" date="2023-03" db="EMBL/GenBank/DDBJ databases">
        <title>High-quality genome of Scylla paramamosain provides insights in environmental adaptation.</title>
        <authorList>
            <person name="Zhang L."/>
        </authorList>
    </citation>
    <scope>NUCLEOTIDE SEQUENCE [LARGE SCALE GENOMIC DNA]</scope>
    <source>
        <strain evidence="2">LZ_2023a</strain>
        <tissue evidence="2">Muscle</tissue>
    </source>
</reference>
<evidence type="ECO:0000313" key="3">
    <source>
        <dbReference type="Proteomes" id="UP001487740"/>
    </source>
</evidence>
<feature type="chain" id="PRO_5043373658" evidence="1">
    <location>
        <begin position="34"/>
        <end position="174"/>
    </location>
</feature>
<organism evidence="2 3">
    <name type="scientific">Scylla paramamosain</name>
    <name type="common">Mud crab</name>
    <dbReference type="NCBI Taxonomy" id="85552"/>
    <lineage>
        <taxon>Eukaryota</taxon>
        <taxon>Metazoa</taxon>
        <taxon>Ecdysozoa</taxon>
        <taxon>Arthropoda</taxon>
        <taxon>Crustacea</taxon>
        <taxon>Multicrustacea</taxon>
        <taxon>Malacostraca</taxon>
        <taxon>Eumalacostraca</taxon>
        <taxon>Eucarida</taxon>
        <taxon>Decapoda</taxon>
        <taxon>Pleocyemata</taxon>
        <taxon>Brachyura</taxon>
        <taxon>Eubrachyura</taxon>
        <taxon>Portunoidea</taxon>
        <taxon>Portunidae</taxon>
        <taxon>Portuninae</taxon>
        <taxon>Scylla</taxon>
    </lineage>
</organism>
<keyword evidence="1" id="KW-0732">Signal</keyword>
<evidence type="ECO:0000256" key="1">
    <source>
        <dbReference type="SAM" id="SignalP"/>
    </source>
</evidence>
<dbReference type="EMBL" id="JARAKH010000002">
    <property type="protein sequence ID" value="KAK8406883.1"/>
    <property type="molecule type" value="Genomic_DNA"/>
</dbReference>
<comment type="caution">
    <text evidence="2">The sequence shown here is derived from an EMBL/GenBank/DDBJ whole genome shotgun (WGS) entry which is preliminary data.</text>
</comment>
<dbReference type="Proteomes" id="UP001487740">
    <property type="component" value="Unassembled WGS sequence"/>
</dbReference>
<gene>
    <name evidence="2" type="ORF">O3P69_007438</name>
</gene>
<feature type="signal peptide" evidence="1">
    <location>
        <begin position="1"/>
        <end position="33"/>
    </location>
</feature>
<accession>A0AAW0V657</accession>
<evidence type="ECO:0000313" key="2">
    <source>
        <dbReference type="EMBL" id="KAK8406883.1"/>
    </source>
</evidence>
<sequence>MLPLHRQGWKWPSHPSHLLTLCLMLIGSMTVRSYEDEKCYCVSEENETIRQAIADFTDTPSASKYEYIGARYNSTADGFDPCVCDDVVCVLSELTVTEQYVLELATKNETELNDNVTKALDATAKAAFKSNVALTHIYLSSFATYKETNDSKVIFNVEFIVKGTDTIIKDKASQ</sequence>
<protein>
    <submittedName>
        <fullName evidence="2">Uncharacterized protein</fullName>
    </submittedName>
</protein>